<name>A0A2Z6IE67_9BURK</name>
<keyword evidence="2" id="KW-1185">Reference proteome</keyword>
<protein>
    <recommendedName>
        <fullName evidence="3">Transposase</fullName>
    </recommendedName>
</protein>
<reference evidence="1 2" key="1">
    <citation type="journal article" date="2018" name="Int. J. Syst. Evol. Microbiol.">
        <title>Mesosutterella multiformis gen. nov., sp. nov., a member of the family Sutterellaceae and Sutterella megalosphaeroides sp. nov., isolated from human faeces.</title>
        <authorList>
            <person name="Sakamoto M."/>
            <person name="Ikeyama N."/>
            <person name="Kunihiro T."/>
            <person name="Iino T."/>
            <person name="Yuki M."/>
            <person name="Ohkuma M."/>
        </authorList>
    </citation>
    <scope>NUCLEOTIDE SEQUENCE [LARGE SCALE GENOMIC DNA]</scope>
    <source>
        <strain evidence="1 2">6FBBBH3</strain>
    </source>
</reference>
<dbReference type="KEGG" id="sutt:SUTMEG_13990"/>
<dbReference type="RefSeq" id="WP_269460458.1">
    <property type="nucleotide sequence ID" value="NZ_AP018786.1"/>
</dbReference>
<sequence length="43" mass="5145">MDMPRHRFTHEFKLNALHLAFHEKRPAYRAADKLDIPRKILCG</sequence>
<dbReference type="EMBL" id="AP018786">
    <property type="protein sequence ID" value="BBF23508.1"/>
    <property type="molecule type" value="Genomic_DNA"/>
</dbReference>
<evidence type="ECO:0000313" key="2">
    <source>
        <dbReference type="Proteomes" id="UP000271003"/>
    </source>
</evidence>
<gene>
    <name evidence="1" type="ORF">SUTMEG_13990</name>
</gene>
<accession>A0A2Z6IE67</accession>
<organism evidence="1 2">
    <name type="scientific">Sutterella megalosphaeroides</name>
    <dbReference type="NCBI Taxonomy" id="2494234"/>
    <lineage>
        <taxon>Bacteria</taxon>
        <taxon>Pseudomonadati</taxon>
        <taxon>Pseudomonadota</taxon>
        <taxon>Betaproteobacteria</taxon>
        <taxon>Burkholderiales</taxon>
        <taxon>Sutterellaceae</taxon>
        <taxon>Sutterella</taxon>
    </lineage>
</organism>
<proteinExistence type="predicted"/>
<dbReference type="Proteomes" id="UP000271003">
    <property type="component" value="Chromosome"/>
</dbReference>
<evidence type="ECO:0008006" key="3">
    <source>
        <dbReference type="Google" id="ProtNLM"/>
    </source>
</evidence>
<dbReference type="AlphaFoldDB" id="A0A2Z6IE67"/>
<evidence type="ECO:0000313" key="1">
    <source>
        <dbReference type="EMBL" id="BBF23508.1"/>
    </source>
</evidence>